<sequence length="92" mass="9906">HLSVLLSQNRGNAGQELVPRSMNFWGEVIGIAGSHGAQDTVGKQLDSVHWVHPEDVSMQLAEFGQSPTDVINVLHSFPDGIQDLGAMSTKLT</sequence>
<reference evidence="1 2" key="1">
    <citation type="submission" date="2014-04" db="EMBL/GenBank/DDBJ databases">
        <title>Genome evolution of avian class.</title>
        <authorList>
            <person name="Zhang G."/>
            <person name="Li C."/>
        </authorList>
    </citation>
    <scope>NUCLEOTIDE SEQUENCE [LARGE SCALE GENOMIC DNA]</scope>
    <source>
        <strain evidence="1">BGI_N311</strain>
    </source>
</reference>
<dbReference type="EMBL" id="KL374982">
    <property type="protein sequence ID" value="KFP83117.1"/>
    <property type="molecule type" value="Genomic_DNA"/>
</dbReference>
<feature type="non-terminal residue" evidence="1">
    <location>
        <position position="92"/>
    </location>
</feature>
<dbReference type="Proteomes" id="UP000054244">
    <property type="component" value="Unassembled WGS sequence"/>
</dbReference>
<accession>A0A091N2F6</accession>
<keyword evidence="2" id="KW-1185">Reference proteome</keyword>
<evidence type="ECO:0000313" key="2">
    <source>
        <dbReference type="Proteomes" id="UP000054244"/>
    </source>
</evidence>
<gene>
    <name evidence="1" type="ORF">N311_10068</name>
</gene>
<name>A0A091N2F6_APAVI</name>
<organism evidence="1 2">
    <name type="scientific">Apaloderma vittatum</name>
    <name type="common">Bar-tailed trogon</name>
    <dbReference type="NCBI Taxonomy" id="57397"/>
    <lineage>
        <taxon>Eukaryota</taxon>
        <taxon>Metazoa</taxon>
        <taxon>Chordata</taxon>
        <taxon>Craniata</taxon>
        <taxon>Vertebrata</taxon>
        <taxon>Euteleostomi</taxon>
        <taxon>Archelosauria</taxon>
        <taxon>Archosauria</taxon>
        <taxon>Dinosauria</taxon>
        <taxon>Saurischia</taxon>
        <taxon>Theropoda</taxon>
        <taxon>Coelurosauria</taxon>
        <taxon>Aves</taxon>
        <taxon>Neognathae</taxon>
        <taxon>Neoaves</taxon>
        <taxon>Telluraves</taxon>
        <taxon>Coraciimorphae</taxon>
        <taxon>Trogoniformes</taxon>
        <taxon>Trogonidae</taxon>
        <taxon>Apaloderma</taxon>
    </lineage>
</organism>
<evidence type="ECO:0000313" key="1">
    <source>
        <dbReference type="EMBL" id="KFP83117.1"/>
    </source>
</evidence>
<dbReference type="AlphaFoldDB" id="A0A091N2F6"/>
<proteinExistence type="predicted"/>
<protein>
    <submittedName>
        <fullName evidence="1">Uncharacterized protein</fullName>
    </submittedName>
</protein>
<feature type="non-terminal residue" evidence="1">
    <location>
        <position position="1"/>
    </location>
</feature>